<dbReference type="KEGG" id="mgot:MgSA37_03578"/>
<protein>
    <submittedName>
        <fullName evidence="1">Sulfotransferase domain protein</fullName>
    </submittedName>
</protein>
<dbReference type="AlphaFoldDB" id="A0A0X8X488"/>
<reference evidence="1 2" key="1">
    <citation type="submission" date="2015-12" db="EMBL/GenBank/DDBJ databases">
        <title>Genome sequence of Mucilaginibacter gotjawali.</title>
        <authorList>
            <person name="Lee J.S."/>
            <person name="Lee K.C."/>
            <person name="Kim K.K."/>
            <person name="Lee B.W."/>
        </authorList>
    </citation>
    <scope>NUCLEOTIDE SEQUENCE [LARGE SCALE GENOMIC DNA]</scope>
    <source>
        <strain evidence="1 2">SA3-7</strain>
    </source>
</reference>
<keyword evidence="1" id="KW-0808">Transferase</keyword>
<dbReference type="GO" id="GO:0016740">
    <property type="term" value="F:transferase activity"/>
    <property type="evidence" value="ECO:0007669"/>
    <property type="project" value="UniProtKB-KW"/>
</dbReference>
<organism evidence="1 2">
    <name type="scientific">Mucilaginibacter gotjawali</name>
    <dbReference type="NCBI Taxonomy" id="1550579"/>
    <lineage>
        <taxon>Bacteria</taxon>
        <taxon>Pseudomonadati</taxon>
        <taxon>Bacteroidota</taxon>
        <taxon>Sphingobacteriia</taxon>
        <taxon>Sphingobacteriales</taxon>
        <taxon>Sphingobacteriaceae</taxon>
        <taxon>Mucilaginibacter</taxon>
    </lineage>
</organism>
<dbReference type="Pfam" id="PF13469">
    <property type="entry name" value="Sulfotransfer_3"/>
    <property type="match status" value="1"/>
</dbReference>
<dbReference type="SUPFAM" id="SSF52540">
    <property type="entry name" value="P-loop containing nucleoside triphosphate hydrolases"/>
    <property type="match status" value="1"/>
</dbReference>
<gene>
    <name evidence="1" type="ORF">MgSA37_03578</name>
</gene>
<keyword evidence="2" id="KW-1185">Reference proteome</keyword>
<dbReference type="RefSeq" id="WP_096353693.1">
    <property type="nucleotide sequence ID" value="NZ_AP017313.1"/>
</dbReference>
<proteinExistence type="predicted"/>
<dbReference type="OrthoDB" id="5432096at2"/>
<dbReference type="Gene3D" id="3.40.50.300">
    <property type="entry name" value="P-loop containing nucleotide triphosphate hydrolases"/>
    <property type="match status" value="1"/>
</dbReference>
<dbReference type="EMBL" id="AP017313">
    <property type="protein sequence ID" value="BAU55394.1"/>
    <property type="molecule type" value="Genomic_DNA"/>
</dbReference>
<sequence length="294" mass="33974">MNQNKEPNPPILIVGMARSGTTLVSHIFGSTKNVHIEIEPHALWKTGNFKYLSDVEFDITDEIVSRIRSKFTKDLNGKTLIEKSPINSLRPEMVHAVFPDAKIIYVDRDPVRCIYSNYIRSVHKDSFKLSLILKKYFVYTGSHDLSGAISDRKLFQQLAVADLPDFVRYTIRMFSLRRKGLLPFGPKLKNFVNIVKTKGLLAYHVDVYMASMKCKEIYKDLYGDNFKVFKMEEIMNDPEQTKSLLRFVNIPFTEDLVKNIYSSFDTKRVTESIKSNAIDNEIIALLQSQFFIEH</sequence>
<evidence type="ECO:0000313" key="2">
    <source>
        <dbReference type="Proteomes" id="UP000218263"/>
    </source>
</evidence>
<accession>A0A0X8X488</accession>
<dbReference type="Proteomes" id="UP000218263">
    <property type="component" value="Chromosome"/>
</dbReference>
<evidence type="ECO:0000313" key="1">
    <source>
        <dbReference type="EMBL" id="BAU55394.1"/>
    </source>
</evidence>
<dbReference type="InterPro" id="IPR027417">
    <property type="entry name" value="P-loop_NTPase"/>
</dbReference>
<name>A0A0X8X488_9SPHI</name>